<comment type="caution">
    <text evidence="1">The sequence shown here is derived from an EMBL/GenBank/DDBJ whole genome shotgun (WGS) entry which is preliminary data.</text>
</comment>
<proteinExistence type="predicted"/>
<evidence type="ECO:0000313" key="2">
    <source>
        <dbReference type="Proteomes" id="UP001151760"/>
    </source>
</evidence>
<dbReference type="Proteomes" id="UP001151760">
    <property type="component" value="Unassembled WGS sequence"/>
</dbReference>
<sequence length="137" mass="15155">MRETKILAWKSQLGSSLATICVMLIKGSRIRWLEPKLRMLMEGDYRSLDAALIQGWSFMSKVTRARKVSTVAPPGAKLGYDAYDLDMVGKFGRRGGKKKKSNKNVSFRPGLDSGSASLVDATGTFQLCTTIKAHRLK</sequence>
<protein>
    <submittedName>
        <fullName evidence="1">Uncharacterized protein</fullName>
    </submittedName>
</protein>
<name>A0ABQ5ARC6_9ASTR</name>
<keyword evidence="2" id="KW-1185">Reference proteome</keyword>
<gene>
    <name evidence="1" type="ORF">Tco_0838684</name>
</gene>
<reference evidence="1" key="1">
    <citation type="journal article" date="2022" name="Int. J. Mol. Sci.">
        <title>Draft Genome of Tanacetum Coccineum: Genomic Comparison of Closely Related Tanacetum-Family Plants.</title>
        <authorList>
            <person name="Yamashiro T."/>
            <person name="Shiraishi A."/>
            <person name="Nakayama K."/>
            <person name="Satake H."/>
        </authorList>
    </citation>
    <scope>NUCLEOTIDE SEQUENCE</scope>
</reference>
<accession>A0ABQ5ARC6</accession>
<dbReference type="EMBL" id="BQNB010012493">
    <property type="protein sequence ID" value="GJT04222.1"/>
    <property type="molecule type" value="Genomic_DNA"/>
</dbReference>
<evidence type="ECO:0000313" key="1">
    <source>
        <dbReference type="EMBL" id="GJT04222.1"/>
    </source>
</evidence>
<reference evidence="1" key="2">
    <citation type="submission" date="2022-01" db="EMBL/GenBank/DDBJ databases">
        <authorList>
            <person name="Yamashiro T."/>
            <person name="Shiraishi A."/>
            <person name="Satake H."/>
            <person name="Nakayama K."/>
        </authorList>
    </citation>
    <scope>NUCLEOTIDE SEQUENCE</scope>
</reference>
<organism evidence="1 2">
    <name type="scientific">Tanacetum coccineum</name>
    <dbReference type="NCBI Taxonomy" id="301880"/>
    <lineage>
        <taxon>Eukaryota</taxon>
        <taxon>Viridiplantae</taxon>
        <taxon>Streptophyta</taxon>
        <taxon>Embryophyta</taxon>
        <taxon>Tracheophyta</taxon>
        <taxon>Spermatophyta</taxon>
        <taxon>Magnoliopsida</taxon>
        <taxon>eudicotyledons</taxon>
        <taxon>Gunneridae</taxon>
        <taxon>Pentapetalae</taxon>
        <taxon>asterids</taxon>
        <taxon>campanulids</taxon>
        <taxon>Asterales</taxon>
        <taxon>Asteraceae</taxon>
        <taxon>Asteroideae</taxon>
        <taxon>Anthemideae</taxon>
        <taxon>Anthemidinae</taxon>
        <taxon>Tanacetum</taxon>
    </lineage>
</organism>